<protein>
    <submittedName>
        <fullName evidence="3">Uncharacterized protein</fullName>
    </submittedName>
</protein>
<feature type="coiled-coil region" evidence="1">
    <location>
        <begin position="462"/>
        <end position="535"/>
    </location>
</feature>
<evidence type="ECO:0000313" key="4">
    <source>
        <dbReference type="Proteomes" id="UP000315496"/>
    </source>
</evidence>
<keyword evidence="1" id="KW-0175">Coiled coil</keyword>
<feature type="region of interest" description="Disordered" evidence="2">
    <location>
        <begin position="900"/>
        <end position="956"/>
    </location>
</feature>
<evidence type="ECO:0000313" key="3">
    <source>
        <dbReference type="EMBL" id="TNJ29406.1"/>
    </source>
</evidence>
<feature type="coiled-coil region" evidence="1">
    <location>
        <begin position="159"/>
        <end position="221"/>
    </location>
</feature>
<feature type="compositionally biased region" description="Polar residues" evidence="2">
    <location>
        <begin position="938"/>
        <end position="947"/>
    </location>
</feature>
<dbReference type="AlphaFoldDB" id="A0A4Z1SU52"/>
<feature type="coiled-coil region" evidence="1">
    <location>
        <begin position="261"/>
        <end position="327"/>
    </location>
</feature>
<reference evidence="3 4" key="1">
    <citation type="submission" date="2019-05" db="EMBL/GenBank/DDBJ databases">
        <title>The compact genome of Giardia muris reveals important steps in the evolution of intestinal protozoan parasites.</title>
        <authorList>
            <person name="Xu F."/>
            <person name="Jimenez-Gonzalez A."/>
            <person name="Einarsson E."/>
            <person name="Astvaldsson A."/>
            <person name="Peirasmaki D."/>
            <person name="Eckmann L."/>
            <person name="Andersson J.O."/>
            <person name="Svard S.G."/>
            <person name="Jerlstrom-Hultqvist J."/>
        </authorList>
    </citation>
    <scope>NUCLEOTIDE SEQUENCE [LARGE SCALE GENOMIC DNA]</scope>
    <source>
        <strain evidence="3 4">Roberts-Thomson</strain>
    </source>
</reference>
<feature type="compositionally biased region" description="Polar residues" evidence="2">
    <location>
        <begin position="908"/>
        <end position="919"/>
    </location>
</feature>
<proteinExistence type="predicted"/>
<feature type="coiled-coil region" evidence="1">
    <location>
        <begin position="55"/>
        <end position="85"/>
    </location>
</feature>
<name>A0A4Z1SU52_GIAMU</name>
<dbReference type="Proteomes" id="UP000315496">
    <property type="component" value="Chromosome 1"/>
</dbReference>
<sequence>MSPPDRRSTLECGDERAATSEELRMIGANIRDEIVSLYGSTRVVDESAHALELGLSDLESKHTKLEQLYQNLRGLNSELVDAIENVDPVFHRDQSALRRRTRSRPSSAHSARVRPSLVAADGRHPAVDEQNVTPNQIYTLLQSINGTNETVSSQMMEGLQSLKLNLAKVVEDNNVLNAELHKLHEETLQKDTIHAELVELLKRRDKELTEHREALRALEQRGFSHDPDPQRLTSSLLSAEKADQSTDMSTSFTNLALPRMSESAAENTRSLENEVLEYQQRMHAATEEVNLLKQQIVELTNTLEQVTAEKNHQLHHLAEELERIKEDVTQRRTSDAALTLELEQKVQESLAEKEELLRYIEGLGRTHAVAIAERDEQLVTLQQAFKELEEKSATEQAALEQKLQELNHLLQEKEETITLLTSERDQLLHDWEESAAALQAQVEKNANTAETEVIRSRLASTLAARERALKDAKTRIVELQNEIAELRNNQEHLQRDGEAGVLRLQAQLRNVCNRYATLQAQYDEEKRKHDPLQKETICVEVLSRSVNTEPEFAMAGVTGEEALSDRQQSDLTAILQSKNNELEMLRIELEECKSAVHLEPSIRPQDASERQIDVAGSQVRVLLELERYKERAAFYEERVAEHKTTLAQLTHDYQLELERLRKELAERGQDLKELTAERNEIQGKLHRLEVESTAKAQELQTRIELMDQMHSTLHADRSANIEALQSRLEQFKDSSDHSIDTYKQQVERLTEELTETNERYAKSVEKREKEIIRLKTELKEKTEAYARAIAAAQAEVADVRRRAEKDQRTINLVIDKQTAELQGIKIIHSRELASRDETIRKQQATIDRLRQKHAERISELKGTVAALVSRGSIDNSAFLAVQTPPTIRASTLGLGDLAAPSVGDPLRESTTVDELNATTGPDRPKTPEPTAMIAPLSSLENPTSTPGTMGALEYTL</sequence>
<accession>A0A4Z1SU52</accession>
<feature type="coiled-coil region" evidence="1">
    <location>
        <begin position="732"/>
        <end position="809"/>
    </location>
</feature>
<dbReference type="OrthoDB" id="2019763at2759"/>
<comment type="caution">
    <text evidence="3">The sequence shown here is derived from an EMBL/GenBank/DDBJ whole genome shotgun (WGS) entry which is preliminary data.</text>
</comment>
<gene>
    <name evidence="3" type="ORF">GMRT_15979</name>
</gene>
<evidence type="ECO:0000256" key="1">
    <source>
        <dbReference type="SAM" id="Coils"/>
    </source>
</evidence>
<organism evidence="3 4">
    <name type="scientific">Giardia muris</name>
    <dbReference type="NCBI Taxonomy" id="5742"/>
    <lineage>
        <taxon>Eukaryota</taxon>
        <taxon>Metamonada</taxon>
        <taxon>Diplomonadida</taxon>
        <taxon>Hexamitidae</taxon>
        <taxon>Giardiinae</taxon>
        <taxon>Giardia</taxon>
    </lineage>
</organism>
<evidence type="ECO:0000256" key="2">
    <source>
        <dbReference type="SAM" id="MobiDB-lite"/>
    </source>
</evidence>
<feature type="coiled-coil region" evidence="1">
    <location>
        <begin position="371"/>
        <end position="430"/>
    </location>
</feature>
<feature type="coiled-coil region" evidence="1">
    <location>
        <begin position="625"/>
        <end position="691"/>
    </location>
</feature>
<dbReference type="EMBL" id="VDLU01000001">
    <property type="protein sequence ID" value="TNJ29406.1"/>
    <property type="molecule type" value="Genomic_DNA"/>
</dbReference>
<feature type="region of interest" description="Disordered" evidence="2">
    <location>
        <begin position="94"/>
        <end position="119"/>
    </location>
</feature>
<keyword evidence="4" id="KW-1185">Reference proteome</keyword>
<dbReference type="VEuPathDB" id="GiardiaDB:GMRT_15979"/>